<evidence type="ECO:0000256" key="5">
    <source>
        <dbReference type="ARBA" id="ARBA00023004"/>
    </source>
</evidence>
<dbReference type="SFLD" id="SFLDG01386">
    <property type="entry name" value="main_SPASM_domain-containing"/>
    <property type="match status" value="1"/>
</dbReference>
<dbReference type="PANTHER" id="PTHR43273:SF8">
    <property type="entry name" value="RADICAL SAM DOMAIN PROTEIN"/>
    <property type="match status" value="1"/>
</dbReference>
<dbReference type="EMBL" id="NIHM01000012">
    <property type="protein sequence ID" value="PLT54500.1"/>
    <property type="molecule type" value="Genomic_DNA"/>
</dbReference>
<reference evidence="8 9" key="1">
    <citation type="journal article" date="2017" name="Genome Med.">
        <title>A novel Ruminococcus gnavus clade enriched in inflammatory bowel disease patients.</title>
        <authorList>
            <person name="Hall A.B."/>
            <person name="Yassour M."/>
            <person name="Sauk J."/>
            <person name="Garner A."/>
            <person name="Jiang X."/>
            <person name="Arthur T."/>
            <person name="Lagoudas G.K."/>
            <person name="Vatanen T."/>
            <person name="Fornelos N."/>
            <person name="Wilson R."/>
            <person name="Bertha M."/>
            <person name="Cohen M."/>
            <person name="Garber J."/>
            <person name="Khalili H."/>
            <person name="Gevers D."/>
            <person name="Ananthakrishnan A.N."/>
            <person name="Kugathasan S."/>
            <person name="Lander E.S."/>
            <person name="Blainey P."/>
            <person name="Vlamakis H."/>
            <person name="Xavier R.J."/>
            <person name="Huttenhower C."/>
        </authorList>
    </citation>
    <scope>NUCLEOTIDE SEQUENCE [LARGE SCALE GENOMIC DNA]</scope>
    <source>
        <strain evidence="8 9">RJX1118</strain>
    </source>
</reference>
<evidence type="ECO:0000256" key="1">
    <source>
        <dbReference type="ARBA" id="ARBA00001966"/>
    </source>
</evidence>
<dbReference type="SFLD" id="SFLDG01384">
    <property type="entry name" value="thioether_bond_formation_requi"/>
    <property type="match status" value="1"/>
</dbReference>
<dbReference type="InterPro" id="IPR000385">
    <property type="entry name" value="MoaA_NifB_PqqE_Fe-S-bd_CS"/>
</dbReference>
<evidence type="ECO:0000256" key="4">
    <source>
        <dbReference type="ARBA" id="ARBA00022723"/>
    </source>
</evidence>
<evidence type="ECO:0000256" key="2">
    <source>
        <dbReference type="ARBA" id="ARBA00022485"/>
    </source>
</evidence>
<organism evidence="8 9">
    <name type="scientific">Mediterraneibacter gnavus</name>
    <name type="common">Ruminococcus gnavus</name>
    <dbReference type="NCBI Taxonomy" id="33038"/>
    <lineage>
        <taxon>Bacteria</taxon>
        <taxon>Bacillati</taxon>
        <taxon>Bacillota</taxon>
        <taxon>Clostridia</taxon>
        <taxon>Lachnospirales</taxon>
        <taxon>Lachnospiraceae</taxon>
        <taxon>Mediterraneibacter</taxon>
    </lineage>
</organism>
<dbReference type="Pfam" id="PF04055">
    <property type="entry name" value="Radical_SAM"/>
    <property type="match status" value="1"/>
</dbReference>
<keyword evidence="6" id="KW-0411">Iron-sulfur</keyword>
<gene>
    <name evidence="8" type="ORF">CDL18_09500</name>
</gene>
<keyword evidence="4" id="KW-0479">Metal-binding</keyword>
<dbReference type="Gene3D" id="3.20.20.70">
    <property type="entry name" value="Aldolase class I"/>
    <property type="match status" value="1"/>
</dbReference>
<dbReference type="GO" id="GO:0051539">
    <property type="term" value="F:4 iron, 4 sulfur cluster binding"/>
    <property type="evidence" value="ECO:0007669"/>
    <property type="project" value="UniProtKB-KW"/>
</dbReference>
<sequence>MENELFGGKIMIEDVAQRIAGKIEDLKKLLPDGKPIGKTFETTNKFYYYDTVTGKILECQKYEYELVEKILDGNLGELYSYSDKELFRYENAIDNLICAIKNEKIFALSKFSHMASFDNYEKIISEELAQVTIELTERCNLRCGYCIYNEACEKSRDFGERDMPLEVALRAIDYAEKNSRSSKELYIGYYGGEPLLNYDVMIQSMRYAIEKIEDKKVYFSFTTNAVLLTEDKCKELSEIPDLSVTISLDGPQKWHDLYRKNQGGQGSFQRTIEGLRHLVEAFGYERAKKNILLSMVYAPPYSEERLKETQKFFEELTWLPLECVKFVTYPDEESMSTIHKYLETQKLLSKIKWSQTENDFSLLNYGHANAERKNIFTQKLVEDCYLPIRKRTVFDTIMDSITMNGCCVPGQRNVYITVDGKFKICERVGEIPDIGNLEEGIDVQKVKNIYLEGYAKQSIKRCSTCWYARLCSICYCGCYSDGKLDMNKKSAMCEERKAGCLRDLKSYFEILESDEKALDYLDNITIS</sequence>
<dbReference type="PROSITE" id="PS01305">
    <property type="entry name" value="MOAA_NIFB_PQQE"/>
    <property type="match status" value="1"/>
</dbReference>
<dbReference type="Proteomes" id="UP000234849">
    <property type="component" value="Unassembled WGS sequence"/>
</dbReference>
<dbReference type="InterPro" id="IPR006638">
    <property type="entry name" value="Elp3/MiaA/NifB-like_rSAM"/>
</dbReference>
<keyword evidence="2" id="KW-0004">4Fe-4S</keyword>
<dbReference type="RefSeq" id="WP_101879791.1">
    <property type="nucleotide sequence ID" value="NZ_AP031447.1"/>
</dbReference>
<evidence type="ECO:0000256" key="6">
    <source>
        <dbReference type="ARBA" id="ARBA00023014"/>
    </source>
</evidence>
<keyword evidence="3" id="KW-0949">S-adenosyl-L-methionine</keyword>
<comment type="cofactor">
    <cofactor evidence="1">
        <name>[4Fe-4S] cluster</name>
        <dbReference type="ChEBI" id="CHEBI:49883"/>
    </cofactor>
</comment>
<dbReference type="GO" id="GO:0046872">
    <property type="term" value="F:metal ion binding"/>
    <property type="evidence" value="ECO:0007669"/>
    <property type="project" value="UniProtKB-KW"/>
</dbReference>
<feature type="domain" description="Radical SAM core" evidence="7">
    <location>
        <begin position="125"/>
        <end position="363"/>
    </location>
</feature>
<dbReference type="InterPro" id="IPR007197">
    <property type="entry name" value="rSAM"/>
</dbReference>
<evidence type="ECO:0000313" key="8">
    <source>
        <dbReference type="EMBL" id="PLT54500.1"/>
    </source>
</evidence>
<evidence type="ECO:0000313" key="9">
    <source>
        <dbReference type="Proteomes" id="UP000234849"/>
    </source>
</evidence>
<dbReference type="GO" id="GO:0032324">
    <property type="term" value="P:molybdopterin cofactor biosynthetic process"/>
    <property type="evidence" value="ECO:0007669"/>
    <property type="project" value="UniProtKB-ARBA"/>
</dbReference>
<dbReference type="PANTHER" id="PTHR43273">
    <property type="entry name" value="ANAEROBIC SULFATASE-MATURATING ENZYME HOMOLOG ASLB-RELATED"/>
    <property type="match status" value="1"/>
</dbReference>
<dbReference type="SUPFAM" id="SSF102114">
    <property type="entry name" value="Radical SAM enzymes"/>
    <property type="match status" value="1"/>
</dbReference>
<dbReference type="SMART" id="SM00729">
    <property type="entry name" value="Elp3"/>
    <property type="match status" value="1"/>
</dbReference>
<comment type="caution">
    <text evidence="8">The sequence shown here is derived from an EMBL/GenBank/DDBJ whole genome shotgun (WGS) entry which is preliminary data.</text>
</comment>
<proteinExistence type="predicted"/>
<dbReference type="InterPro" id="IPR013785">
    <property type="entry name" value="Aldolase_TIM"/>
</dbReference>
<name>A0A2N5NH73_MEDGN</name>
<dbReference type="SFLD" id="SFLDG01067">
    <property type="entry name" value="SPASM/twitch_domain_containing"/>
    <property type="match status" value="1"/>
</dbReference>
<accession>A0A2N5NH73</accession>
<dbReference type="InterPro" id="IPR023867">
    <property type="entry name" value="Sulphatase_maturase_rSAM"/>
</dbReference>
<evidence type="ECO:0000256" key="3">
    <source>
        <dbReference type="ARBA" id="ARBA00022691"/>
    </source>
</evidence>
<dbReference type="AlphaFoldDB" id="A0A2N5NH73"/>
<dbReference type="CDD" id="cd01335">
    <property type="entry name" value="Radical_SAM"/>
    <property type="match status" value="1"/>
</dbReference>
<dbReference type="InterPro" id="IPR058240">
    <property type="entry name" value="rSAM_sf"/>
</dbReference>
<dbReference type="GO" id="GO:0016491">
    <property type="term" value="F:oxidoreductase activity"/>
    <property type="evidence" value="ECO:0007669"/>
    <property type="project" value="InterPro"/>
</dbReference>
<dbReference type="PROSITE" id="PS51918">
    <property type="entry name" value="RADICAL_SAM"/>
    <property type="match status" value="1"/>
</dbReference>
<keyword evidence="5" id="KW-0408">Iron</keyword>
<protein>
    <recommendedName>
        <fullName evidence="7">Radical SAM core domain-containing protein</fullName>
    </recommendedName>
</protein>
<evidence type="ECO:0000259" key="7">
    <source>
        <dbReference type="PROSITE" id="PS51918"/>
    </source>
</evidence>
<dbReference type="SFLD" id="SFLDS00029">
    <property type="entry name" value="Radical_SAM"/>
    <property type="match status" value="1"/>
</dbReference>